<evidence type="ECO:0000256" key="2">
    <source>
        <dbReference type="ARBA" id="ARBA00005466"/>
    </source>
</evidence>
<dbReference type="GeneID" id="25286820"/>
<comment type="similarity">
    <text evidence="2">Belongs to the oxygen-dependent FAD-linked oxidoreductase family.</text>
</comment>
<evidence type="ECO:0000256" key="4">
    <source>
        <dbReference type="ARBA" id="ARBA00022827"/>
    </source>
</evidence>
<evidence type="ECO:0000259" key="6">
    <source>
        <dbReference type="PROSITE" id="PS51387"/>
    </source>
</evidence>
<dbReference type="Gene3D" id="3.40.462.20">
    <property type="match status" value="1"/>
</dbReference>
<dbReference type="InterPro" id="IPR016169">
    <property type="entry name" value="FAD-bd_PCMH_sub2"/>
</dbReference>
<dbReference type="AlphaFoldDB" id="A0A072P8N7"/>
<dbReference type="PROSITE" id="PS51387">
    <property type="entry name" value="FAD_PCMH"/>
    <property type="match status" value="1"/>
</dbReference>
<reference evidence="7 8" key="1">
    <citation type="submission" date="2013-03" db="EMBL/GenBank/DDBJ databases">
        <title>The Genome Sequence of Exophiala aquamarina CBS 119918.</title>
        <authorList>
            <consortium name="The Broad Institute Genomics Platform"/>
            <person name="Cuomo C."/>
            <person name="de Hoog S."/>
            <person name="Gorbushina A."/>
            <person name="Walker B."/>
            <person name="Young S.K."/>
            <person name="Zeng Q."/>
            <person name="Gargeya S."/>
            <person name="Fitzgerald M."/>
            <person name="Haas B."/>
            <person name="Abouelleil A."/>
            <person name="Allen A.W."/>
            <person name="Alvarado L."/>
            <person name="Arachchi H.M."/>
            <person name="Berlin A.M."/>
            <person name="Chapman S.B."/>
            <person name="Gainer-Dewar J."/>
            <person name="Goldberg J."/>
            <person name="Griggs A."/>
            <person name="Gujja S."/>
            <person name="Hansen M."/>
            <person name="Howarth C."/>
            <person name="Imamovic A."/>
            <person name="Ireland A."/>
            <person name="Larimer J."/>
            <person name="McCowan C."/>
            <person name="Murphy C."/>
            <person name="Pearson M."/>
            <person name="Poon T.W."/>
            <person name="Priest M."/>
            <person name="Roberts A."/>
            <person name="Saif S."/>
            <person name="Shea T."/>
            <person name="Sisk P."/>
            <person name="Sykes S."/>
            <person name="Wortman J."/>
            <person name="Nusbaum C."/>
            <person name="Birren B."/>
        </authorList>
    </citation>
    <scope>NUCLEOTIDE SEQUENCE [LARGE SCALE GENOMIC DNA]</scope>
    <source>
        <strain evidence="7 8">CBS 119918</strain>
    </source>
</reference>
<name>A0A072P8N7_9EURO</name>
<dbReference type="GO" id="GO:0071949">
    <property type="term" value="F:FAD binding"/>
    <property type="evidence" value="ECO:0007669"/>
    <property type="project" value="InterPro"/>
</dbReference>
<feature type="domain" description="FAD-binding PCMH-type" evidence="6">
    <location>
        <begin position="39"/>
        <end position="207"/>
    </location>
</feature>
<dbReference type="EMBL" id="AMGV01000020">
    <property type="protein sequence ID" value="KEF51935.1"/>
    <property type="molecule type" value="Genomic_DNA"/>
</dbReference>
<proteinExistence type="inferred from homology"/>
<dbReference type="Pfam" id="PF01565">
    <property type="entry name" value="FAD_binding_4"/>
    <property type="match status" value="1"/>
</dbReference>
<protein>
    <recommendedName>
        <fullName evidence="6">FAD-binding PCMH-type domain-containing protein</fullName>
    </recommendedName>
</protein>
<dbReference type="GO" id="GO:0016491">
    <property type="term" value="F:oxidoreductase activity"/>
    <property type="evidence" value="ECO:0007669"/>
    <property type="project" value="UniProtKB-KW"/>
</dbReference>
<dbReference type="InterPro" id="IPR016167">
    <property type="entry name" value="FAD-bd_PCMH_sub1"/>
</dbReference>
<keyword evidence="8" id="KW-1185">Reference proteome</keyword>
<evidence type="ECO:0000256" key="1">
    <source>
        <dbReference type="ARBA" id="ARBA00001974"/>
    </source>
</evidence>
<evidence type="ECO:0000256" key="5">
    <source>
        <dbReference type="ARBA" id="ARBA00023002"/>
    </source>
</evidence>
<evidence type="ECO:0000313" key="7">
    <source>
        <dbReference type="EMBL" id="KEF51935.1"/>
    </source>
</evidence>
<dbReference type="RefSeq" id="XP_013254525.1">
    <property type="nucleotide sequence ID" value="XM_013399071.1"/>
</dbReference>
<comment type="cofactor">
    <cofactor evidence="1">
        <name>FAD</name>
        <dbReference type="ChEBI" id="CHEBI:57692"/>
    </cofactor>
</comment>
<evidence type="ECO:0000256" key="3">
    <source>
        <dbReference type="ARBA" id="ARBA00022630"/>
    </source>
</evidence>
<sequence>MADKDNQTEGLKSLLTSQEIVDPSSPDYQRASRTWSAHANLRPGLVIQPKDVPTLSKSISYLANTALDFRVRCTGVGNASAKDVLVSLAAFKSFSFNPDDDTITFGAGHTWGEIDQKVEKHAPGYAALSARCRFVGVGGSILHGGQSWLSHQYGLASDPQNLLDVQVIKMDGTVLWASEEPELLWAMRGGGGGFAVATAYKMRVYKYPSSIFCGQIIYPADAMPIVARETAAFIARCSDPKIALHLYCLDMTQGSMTSKEPKPGISIFAYDANGEEHGRSADGFKWALDIEGAIDMTHAVNFRQVNESFGKSQSAYSYGVFADADATTDALEAHFGVTNTWQAGVTVPEATEQLITDAWNWYLALKEQDPMLVKGTYVLLEMMQKAAYQSLGYPSTATAWPHTRNRHNLQLGTGIAPGNPKSDALAYKAMAEGPYQIRPEHTGGNYFPNFIEEYVNAEKV</sequence>
<dbReference type="PANTHER" id="PTHR42973">
    <property type="entry name" value="BINDING OXIDOREDUCTASE, PUTATIVE (AFU_ORTHOLOGUE AFUA_1G17690)-RELATED"/>
    <property type="match status" value="1"/>
</dbReference>
<organism evidence="7 8">
    <name type="scientific">Exophiala aquamarina CBS 119918</name>
    <dbReference type="NCBI Taxonomy" id="1182545"/>
    <lineage>
        <taxon>Eukaryota</taxon>
        <taxon>Fungi</taxon>
        <taxon>Dikarya</taxon>
        <taxon>Ascomycota</taxon>
        <taxon>Pezizomycotina</taxon>
        <taxon>Eurotiomycetes</taxon>
        <taxon>Chaetothyriomycetidae</taxon>
        <taxon>Chaetothyriales</taxon>
        <taxon>Herpotrichiellaceae</taxon>
        <taxon>Exophiala</taxon>
    </lineage>
</organism>
<comment type="caution">
    <text evidence="7">The sequence shown here is derived from an EMBL/GenBank/DDBJ whole genome shotgun (WGS) entry which is preliminary data.</text>
</comment>
<keyword evidence="4" id="KW-0274">FAD</keyword>
<dbReference type="InterPro" id="IPR050416">
    <property type="entry name" value="FAD-linked_Oxidoreductase"/>
</dbReference>
<dbReference type="OrthoDB" id="4107771at2759"/>
<dbReference type="SUPFAM" id="SSF56176">
    <property type="entry name" value="FAD-binding/transporter-associated domain-like"/>
    <property type="match status" value="1"/>
</dbReference>
<dbReference type="Gene3D" id="3.30.465.10">
    <property type="match status" value="1"/>
</dbReference>
<evidence type="ECO:0000313" key="8">
    <source>
        <dbReference type="Proteomes" id="UP000027920"/>
    </source>
</evidence>
<dbReference type="InterPro" id="IPR036318">
    <property type="entry name" value="FAD-bd_PCMH-like_sf"/>
</dbReference>
<dbReference type="Proteomes" id="UP000027920">
    <property type="component" value="Unassembled WGS sequence"/>
</dbReference>
<dbReference type="HOGENOM" id="CLU_031390_0_0_1"/>
<keyword evidence="3" id="KW-0285">Flavoprotein</keyword>
<keyword evidence="5" id="KW-0560">Oxidoreductase</keyword>
<dbReference type="STRING" id="1182545.A0A072P8N7"/>
<dbReference type="InterPro" id="IPR006094">
    <property type="entry name" value="Oxid_FAD_bind_N"/>
</dbReference>
<gene>
    <name evidence="7" type="ORF">A1O9_11925</name>
</gene>
<dbReference type="Gene3D" id="3.30.43.10">
    <property type="entry name" value="Uridine Diphospho-n-acetylenolpyruvylglucosamine Reductase, domain 2"/>
    <property type="match status" value="1"/>
</dbReference>
<dbReference type="InterPro" id="IPR016166">
    <property type="entry name" value="FAD-bd_PCMH"/>
</dbReference>
<dbReference type="PANTHER" id="PTHR42973:SF39">
    <property type="entry name" value="FAD-BINDING PCMH-TYPE DOMAIN-CONTAINING PROTEIN"/>
    <property type="match status" value="1"/>
</dbReference>
<dbReference type="VEuPathDB" id="FungiDB:A1O9_11925"/>
<accession>A0A072P8N7</accession>